<dbReference type="OrthoDB" id="8178130at2759"/>
<comment type="caution">
    <text evidence="5">The sequence shown here is derived from an EMBL/GenBank/DDBJ whole genome shotgun (WGS) entry which is preliminary data.</text>
</comment>
<feature type="coiled-coil region" evidence="3">
    <location>
        <begin position="191"/>
        <end position="251"/>
    </location>
</feature>
<dbReference type="FunFam" id="1.20.1410.10:FF:000006">
    <property type="entry name" value="Huntingtin interacting protein"/>
    <property type="match status" value="1"/>
</dbReference>
<dbReference type="GO" id="GO:0007015">
    <property type="term" value="P:actin filament organization"/>
    <property type="evidence" value="ECO:0007669"/>
    <property type="project" value="TreeGrafter"/>
</dbReference>
<dbReference type="InterPro" id="IPR030224">
    <property type="entry name" value="Sla2_fam"/>
</dbReference>
<keyword evidence="3" id="KW-0175">Coiled coil</keyword>
<dbReference type="GO" id="GO:0080025">
    <property type="term" value="F:phosphatidylinositol-3,5-bisphosphate binding"/>
    <property type="evidence" value="ECO:0007669"/>
    <property type="project" value="TreeGrafter"/>
</dbReference>
<dbReference type="GO" id="GO:0006897">
    <property type="term" value="P:endocytosis"/>
    <property type="evidence" value="ECO:0007669"/>
    <property type="project" value="InterPro"/>
</dbReference>
<evidence type="ECO:0000313" key="6">
    <source>
        <dbReference type="Proteomes" id="UP000288716"/>
    </source>
</evidence>
<protein>
    <submittedName>
        <fullName evidence="5">Huntingtin-interacting protein 1-like protein</fullName>
    </submittedName>
</protein>
<evidence type="ECO:0000259" key="4">
    <source>
        <dbReference type="PROSITE" id="PS50945"/>
    </source>
</evidence>
<comment type="subcellular location">
    <subcellularLocation>
        <location evidence="1">Cytoplasm</location>
    </subcellularLocation>
</comment>
<dbReference type="GO" id="GO:0030864">
    <property type="term" value="C:cortical actin cytoskeleton"/>
    <property type="evidence" value="ECO:0007669"/>
    <property type="project" value="TreeGrafter"/>
</dbReference>
<feature type="domain" description="I/LWEQ" evidence="4">
    <location>
        <begin position="175"/>
        <end position="430"/>
    </location>
</feature>
<proteinExistence type="predicted"/>
<dbReference type="STRING" id="299467.A0A443S626"/>
<reference evidence="5 6" key="1">
    <citation type="journal article" date="2018" name="Gigascience">
        <title>Genomes of trombidid mites reveal novel predicted allergens and laterally-transferred genes associated with secondary metabolism.</title>
        <authorList>
            <person name="Dong X."/>
            <person name="Chaisiri K."/>
            <person name="Xia D."/>
            <person name="Armstrong S.D."/>
            <person name="Fang Y."/>
            <person name="Donnelly M.J."/>
            <person name="Kadowaki T."/>
            <person name="McGarry J.W."/>
            <person name="Darby A.C."/>
            <person name="Makepeace B.L."/>
        </authorList>
    </citation>
    <scope>NUCLEOTIDE SEQUENCE [LARGE SCALE GENOMIC DNA]</scope>
    <source>
        <strain evidence="5">UoL-UT</strain>
    </source>
</reference>
<dbReference type="GO" id="GO:0032051">
    <property type="term" value="F:clathrin light chain binding"/>
    <property type="evidence" value="ECO:0007669"/>
    <property type="project" value="TreeGrafter"/>
</dbReference>
<sequence>MTLEKANASLKEKDELLTQLSSKDWFYIDLILRELRSICVRVSNEDEMTVISANVVCTPEYFFTQCELFKSHIDHFIILSELLDGSPDFSELVKLLLSFFHQLFFVYNCGKLIYQTLPNIEHGQDLMNRCKDLISLSISMIDELLLRQDSSTVLRSIETKLNEVLQMKTVILPELSLNDSKNLEDLLFSELSDMDKAIHEAALKIEEMMNKAKKQDKGVKLEVNAKVLDSCTGLMKAILELVKNAKELQKEIVSQGKVGKLVFQRFKFPKKGMANSNEFYQRNHRWTEGLISAAKVVALAATLLVDAADKVVAGSAKFEELMVASQEIAAATAQLVVASRVKADKSSEKMGQLLQSSKKVSEATGNVVATAKNCAQLVEETDTLDFSKLTLHQAKRLEMESQVRVIELETQINKERMRLAGLRKRHYHLGFASEGLDRFIPEN</sequence>
<gene>
    <name evidence="5" type="ORF">B4U80_08345</name>
</gene>
<dbReference type="PROSITE" id="PS50945">
    <property type="entry name" value="I_LWEQ"/>
    <property type="match status" value="1"/>
</dbReference>
<evidence type="ECO:0000256" key="3">
    <source>
        <dbReference type="SAM" id="Coils"/>
    </source>
</evidence>
<dbReference type="GO" id="GO:0051015">
    <property type="term" value="F:actin filament binding"/>
    <property type="evidence" value="ECO:0007669"/>
    <property type="project" value="TreeGrafter"/>
</dbReference>
<organism evidence="5 6">
    <name type="scientific">Leptotrombidium deliense</name>
    <dbReference type="NCBI Taxonomy" id="299467"/>
    <lineage>
        <taxon>Eukaryota</taxon>
        <taxon>Metazoa</taxon>
        <taxon>Ecdysozoa</taxon>
        <taxon>Arthropoda</taxon>
        <taxon>Chelicerata</taxon>
        <taxon>Arachnida</taxon>
        <taxon>Acari</taxon>
        <taxon>Acariformes</taxon>
        <taxon>Trombidiformes</taxon>
        <taxon>Prostigmata</taxon>
        <taxon>Anystina</taxon>
        <taxon>Parasitengona</taxon>
        <taxon>Trombiculoidea</taxon>
        <taxon>Trombiculidae</taxon>
        <taxon>Leptotrombidium</taxon>
    </lineage>
</organism>
<dbReference type="Gene3D" id="1.20.1410.10">
    <property type="entry name" value="I/LWEQ domain"/>
    <property type="match status" value="1"/>
</dbReference>
<dbReference type="InterPro" id="IPR035964">
    <property type="entry name" value="I/LWEQ_dom_sf"/>
</dbReference>
<dbReference type="PANTHER" id="PTHR10407:SF15">
    <property type="entry name" value="HUNTINGTIN INTERACTING PROTEIN 1"/>
    <property type="match status" value="1"/>
</dbReference>
<evidence type="ECO:0000313" key="5">
    <source>
        <dbReference type="EMBL" id="RWS23018.1"/>
    </source>
</evidence>
<accession>A0A443S626</accession>
<dbReference type="InterPro" id="IPR002558">
    <property type="entry name" value="ILWEQ_dom"/>
</dbReference>
<dbReference type="GO" id="GO:0030136">
    <property type="term" value="C:clathrin-coated vesicle"/>
    <property type="evidence" value="ECO:0007669"/>
    <property type="project" value="TreeGrafter"/>
</dbReference>
<dbReference type="GO" id="GO:0043325">
    <property type="term" value="F:phosphatidylinositol-3,4-bisphosphate binding"/>
    <property type="evidence" value="ECO:0007669"/>
    <property type="project" value="TreeGrafter"/>
</dbReference>
<dbReference type="GO" id="GO:0048268">
    <property type="term" value="P:clathrin coat assembly"/>
    <property type="evidence" value="ECO:0007669"/>
    <property type="project" value="TreeGrafter"/>
</dbReference>
<dbReference type="SUPFAM" id="SSF109885">
    <property type="entry name" value="I/LWEQ domain"/>
    <property type="match status" value="1"/>
</dbReference>
<evidence type="ECO:0000256" key="2">
    <source>
        <dbReference type="ARBA" id="ARBA00022490"/>
    </source>
</evidence>
<dbReference type="AlphaFoldDB" id="A0A443S626"/>
<dbReference type="PANTHER" id="PTHR10407">
    <property type="entry name" value="HUNTINGTIN INTERACTING PROTEIN 1"/>
    <property type="match status" value="1"/>
</dbReference>
<name>A0A443S626_9ACAR</name>
<dbReference type="GO" id="GO:0035615">
    <property type="term" value="F:clathrin adaptor activity"/>
    <property type="evidence" value="ECO:0007669"/>
    <property type="project" value="TreeGrafter"/>
</dbReference>
<dbReference type="EMBL" id="NCKV01007322">
    <property type="protein sequence ID" value="RWS23018.1"/>
    <property type="molecule type" value="Genomic_DNA"/>
</dbReference>
<dbReference type="SMART" id="SM00307">
    <property type="entry name" value="ILWEQ"/>
    <property type="match status" value="1"/>
</dbReference>
<dbReference type="VEuPathDB" id="VectorBase:LDEU009022"/>
<dbReference type="Pfam" id="PF01608">
    <property type="entry name" value="I_LWEQ"/>
    <property type="match status" value="1"/>
</dbReference>
<keyword evidence="6" id="KW-1185">Reference proteome</keyword>
<dbReference type="Proteomes" id="UP000288716">
    <property type="component" value="Unassembled WGS sequence"/>
</dbReference>
<evidence type="ECO:0000256" key="1">
    <source>
        <dbReference type="ARBA" id="ARBA00004496"/>
    </source>
</evidence>
<keyword evidence="2" id="KW-0963">Cytoplasm</keyword>